<dbReference type="PANTHER" id="PTHR46714">
    <property type="entry name" value="TRANSCRIPTIONAL ACTIVATOR HAC1"/>
    <property type="match status" value="1"/>
</dbReference>
<evidence type="ECO:0000259" key="9">
    <source>
        <dbReference type="PROSITE" id="PS50217"/>
    </source>
</evidence>
<dbReference type="InterPro" id="IPR004827">
    <property type="entry name" value="bZIP"/>
</dbReference>
<keyword evidence="5" id="KW-0804">Transcription</keyword>
<dbReference type="SUPFAM" id="SSF57959">
    <property type="entry name" value="Leucine zipper domain"/>
    <property type="match status" value="1"/>
</dbReference>
<organism evidence="10 11">
    <name type="scientific">Cercophora samala</name>
    <dbReference type="NCBI Taxonomy" id="330535"/>
    <lineage>
        <taxon>Eukaryota</taxon>
        <taxon>Fungi</taxon>
        <taxon>Dikarya</taxon>
        <taxon>Ascomycota</taxon>
        <taxon>Pezizomycotina</taxon>
        <taxon>Sordariomycetes</taxon>
        <taxon>Sordariomycetidae</taxon>
        <taxon>Sordariales</taxon>
        <taxon>Lasiosphaeriaceae</taxon>
        <taxon>Cercophora</taxon>
    </lineage>
</organism>
<evidence type="ECO:0000256" key="1">
    <source>
        <dbReference type="ARBA" id="ARBA00004123"/>
    </source>
</evidence>
<evidence type="ECO:0000256" key="4">
    <source>
        <dbReference type="ARBA" id="ARBA00023125"/>
    </source>
</evidence>
<accession>A0AA39ZEY1</accession>
<dbReference type="PROSITE" id="PS50217">
    <property type="entry name" value="BZIP"/>
    <property type="match status" value="1"/>
</dbReference>
<keyword evidence="4" id="KW-0238">DNA-binding</keyword>
<dbReference type="CDD" id="cd14710">
    <property type="entry name" value="bZIP_HAC1-like"/>
    <property type="match status" value="1"/>
</dbReference>
<evidence type="ECO:0000313" key="11">
    <source>
        <dbReference type="Proteomes" id="UP001174997"/>
    </source>
</evidence>
<feature type="region of interest" description="Disordered" evidence="8">
    <location>
        <begin position="1"/>
        <end position="53"/>
    </location>
</feature>
<dbReference type="SMART" id="SM00338">
    <property type="entry name" value="BRLZ"/>
    <property type="match status" value="1"/>
</dbReference>
<feature type="compositionally biased region" description="Low complexity" evidence="8">
    <location>
        <begin position="369"/>
        <end position="394"/>
    </location>
</feature>
<dbReference type="EMBL" id="JAULSY010000045">
    <property type="protein sequence ID" value="KAK0669238.1"/>
    <property type="molecule type" value="Genomic_DNA"/>
</dbReference>
<proteinExistence type="inferred from homology"/>
<keyword evidence="11" id="KW-1185">Reference proteome</keyword>
<feature type="domain" description="BZIP" evidence="9">
    <location>
        <begin position="124"/>
        <end position="181"/>
    </location>
</feature>
<evidence type="ECO:0000256" key="6">
    <source>
        <dbReference type="ARBA" id="ARBA00023230"/>
    </source>
</evidence>
<evidence type="ECO:0000256" key="3">
    <source>
        <dbReference type="ARBA" id="ARBA00023015"/>
    </source>
</evidence>
<feature type="compositionally biased region" description="Low complexity" evidence="8">
    <location>
        <begin position="70"/>
        <end position="87"/>
    </location>
</feature>
<feature type="region of interest" description="Disordered" evidence="8">
    <location>
        <begin position="459"/>
        <end position="480"/>
    </location>
</feature>
<keyword evidence="6" id="KW-0834">Unfolded protein response</keyword>
<evidence type="ECO:0000256" key="8">
    <source>
        <dbReference type="SAM" id="MobiDB-lite"/>
    </source>
</evidence>
<comment type="similarity">
    <text evidence="2">Belongs to the bZIP family.</text>
</comment>
<dbReference type="PANTHER" id="PTHR46714:SF6">
    <property type="entry name" value="TRANSCRIPTIONAL ACTIVATOR HAC1"/>
    <property type="match status" value="1"/>
</dbReference>
<reference evidence="10" key="1">
    <citation type="submission" date="2023-06" db="EMBL/GenBank/DDBJ databases">
        <title>Genome-scale phylogeny and comparative genomics of the fungal order Sordariales.</title>
        <authorList>
            <consortium name="Lawrence Berkeley National Laboratory"/>
            <person name="Hensen N."/>
            <person name="Bonometti L."/>
            <person name="Westerberg I."/>
            <person name="Brannstrom I.O."/>
            <person name="Guillou S."/>
            <person name="Cros-Aarteil S."/>
            <person name="Calhoun S."/>
            <person name="Haridas S."/>
            <person name="Kuo A."/>
            <person name="Mondo S."/>
            <person name="Pangilinan J."/>
            <person name="Riley R."/>
            <person name="Labutti K."/>
            <person name="Andreopoulos B."/>
            <person name="Lipzen A."/>
            <person name="Chen C."/>
            <person name="Yanf M."/>
            <person name="Daum C."/>
            <person name="Ng V."/>
            <person name="Clum A."/>
            <person name="Steindorff A."/>
            <person name="Ohm R."/>
            <person name="Martin F."/>
            <person name="Silar P."/>
            <person name="Natvig D."/>
            <person name="Lalanne C."/>
            <person name="Gautier V."/>
            <person name="Ament-Velasquez S.L."/>
            <person name="Kruys A."/>
            <person name="Hutchinson M.I."/>
            <person name="Powell A.J."/>
            <person name="Barry K."/>
            <person name="Miller A.N."/>
            <person name="Grigoriev I.V."/>
            <person name="Debuchy R."/>
            <person name="Gladieux P."/>
            <person name="Thoren M.H."/>
            <person name="Johannesson H."/>
        </authorList>
    </citation>
    <scope>NUCLEOTIDE SEQUENCE</scope>
    <source>
        <strain evidence="10">CBS 307.81</strain>
    </source>
</reference>
<evidence type="ECO:0000256" key="7">
    <source>
        <dbReference type="ARBA" id="ARBA00023242"/>
    </source>
</evidence>
<dbReference type="Proteomes" id="UP001174997">
    <property type="component" value="Unassembled WGS sequence"/>
</dbReference>
<dbReference type="AlphaFoldDB" id="A0AA39ZEY1"/>
<comment type="subcellular location">
    <subcellularLocation>
        <location evidence="1">Nucleus</location>
    </subcellularLocation>
</comment>
<feature type="region of interest" description="Disordered" evidence="8">
    <location>
        <begin position="369"/>
        <end position="408"/>
    </location>
</feature>
<evidence type="ECO:0000313" key="10">
    <source>
        <dbReference type="EMBL" id="KAK0669238.1"/>
    </source>
</evidence>
<dbReference type="GO" id="GO:0006986">
    <property type="term" value="P:response to unfolded protein"/>
    <property type="evidence" value="ECO:0007669"/>
    <property type="project" value="UniProtKB-KW"/>
</dbReference>
<protein>
    <submittedName>
        <fullName evidence="10">Transcriptional activator</fullName>
    </submittedName>
</protein>
<sequence length="557" mass="60558">MESWSTAHTQTHTPSPTIKFENSPNDSLLSTPSEMYPSLFGAESSPAPSVMADPTSDVAMLASLAALNQSYTQSPTPATPSSTSGTPEPEKKPVKKRKSWGQVLPEPKTNLPPRKRAKTEDEKEQRRVERVLRNRRAAQSSRERKRLEVEGLEKRNQELEAALAQAKQANEFLLEQLRNARLGAGAGSSEAFDALRLSSQLSFSQPLFSSQDGHNTLAKPDSLSTLHNTQNNTTVDPAALTPISEVDEEHELPATVSTPVADSTPVVNASPDPTQHPAEMLCQDLQCRSAEAPPSAWLENSQQQLHPALALYLQLQFLLTSTSALISLCQRPLMQIAMSLKAGFSLPPVPALLTTIIWLVTTPKASSSRLTTSTLTSTTSSPTTQTSPLATSSSRSNLPPARSQTRPSSLRLRLLRKILTCSPSLARPLRDATMAALRLVSSEGFAVDRVQAGDASAAAAADGKEQRQQQSGRPATWPTGVPLPSKEVLLTLLWVLKVEERRLEIRQQASPKLGSNSCVPKTMTPTINNQARQYVLTVVSKRTPDALESGDRKRQRF</sequence>
<gene>
    <name evidence="10" type="ORF">QBC41DRAFT_250230</name>
</gene>
<comment type="caution">
    <text evidence="10">The sequence shown here is derived from an EMBL/GenBank/DDBJ whole genome shotgun (WGS) entry which is preliminary data.</text>
</comment>
<dbReference type="GO" id="GO:0000981">
    <property type="term" value="F:DNA-binding transcription factor activity, RNA polymerase II-specific"/>
    <property type="evidence" value="ECO:0007669"/>
    <property type="project" value="InterPro"/>
</dbReference>
<dbReference type="InterPro" id="IPR046347">
    <property type="entry name" value="bZIP_sf"/>
</dbReference>
<evidence type="ECO:0000256" key="2">
    <source>
        <dbReference type="ARBA" id="ARBA00007163"/>
    </source>
</evidence>
<feature type="region of interest" description="Disordered" evidence="8">
    <location>
        <begin position="70"/>
        <end position="149"/>
    </location>
</feature>
<keyword evidence="7" id="KW-0539">Nucleus</keyword>
<evidence type="ECO:0000256" key="5">
    <source>
        <dbReference type="ARBA" id="ARBA00023163"/>
    </source>
</evidence>
<name>A0AA39ZEY1_9PEZI</name>
<feature type="compositionally biased region" description="Polar residues" evidence="8">
    <location>
        <begin position="1"/>
        <end position="33"/>
    </location>
</feature>
<feature type="compositionally biased region" description="Basic and acidic residues" evidence="8">
    <location>
        <begin position="118"/>
        <end position="132"/>
    </location>
</feature>
<dbReference type="GO" id="GO:0005634">
    <property type="term" value="C:nucleus"/>
    <property type="evidence" value="ECO:0007669"/>
    <property type="project" value="UniProtKB-SubCell"/>
</dbReference>
<dbReference type="GO" id="GO:0045944">
    <property type="term" value="P:positive regulation of transcription by RNA polymerase II"/>
    <property type="evidence" value="ECO:0007669"/>
    <property type="project" value="InterPro"/>
</dbReference>
<dbReference type="GO" id="GO:0003677">
    <property type="term" value="F:DNA binding"/>
    <property type="evidence" value="ECO:0007669"/>
    <property type="project" value="UniProtKB-KW"/>
</dbReference>
<dbReference type="InterPro" id="IPR044280">
    <property type="entry name" value="Hac1/HY5"/>
</dbReference>
<keyword evidence="3" id="KW-0805">Transcription regulation</keyword>